<evidence type="ECO:0000313" key="12">
    <source>
        <dbReference type="Proteomes" id="UP000887566"/>
    </source>
</evidence>
<dbReference type="PIRSF" id="PIRSF006468">
    <property type="entry name" value="BCAT1"/>
    <property type="match status" value="1"/>
</dbReference>
<reference evidence="13" key="1">
    <citation type="submission" date="2022-11" db="UniProtKB">
        <authorList>
            <consortium name="WormBaseParasite"/>
        </authorList>
    </citation>
    <scope>IDENTIFICATION</scope>
</reference>
<keyword evidence="5 11" id="KW-0808">Transferase</keyword>
<dbReference type="GO" id="GO:0009099">
    <property type="term" value="P:L-valine biosynthetic process"/>
    <property type="evidence" value="ECO:0007669"/>
    <property type="project" value="TreeGrafter"/>
</dbReference>
<evidence type="ECO:0000256" key="11">
    <source>
        <dbReference type="RuleBase" id="RU004517"/>
    </source>
</evidence>
<evidence type="ECO:0000256" key="10">
    <source>
        <dbReference type="RuleBase" id="RU004516"/>
    </source>
</evidence>
<comment type="cofactor">
    <cofactor evidence="1 10">
        <name>pyridoxal 5'-phosphate</name>
        <dbReference type="ChEBI" id="CHEBI:597326"/>
    </cofactor>
</comment>
<accession>A0A914VCF9</accession>
<dbReference type="GO" id="GO:0004084">
    <property type="term" value="F:branched-chain-amino-acid transaminase activity"/>
    <property type="evidence" value="ECO:0007669"/>
    <property type="project" value="UniProtKB-EC"/>
</dbReference>
<keyword evidence="4 11" id="KW-0028">Amino-acid biosynthesis</keyword>
<keyword evidence="7 11" id="KW-0100">Branched-chain amino acid biosynthesis</keyword>
<evidence type="ECO:0000256" key="5">
    <source>
        <dbReference type="ARBA" id="ARBA00022679"/>
    </source>
</evidence>
<dbReference type="GO" id="GO:0005739">
    <property type="term" value="C:mitochondrion"/>
    <property type="evidence" value="ECO:0007669"/>
    <property type="project" value="TreeGrafter"/>
</dbReference>
<dbReference type="InterPro" id="IPR018300">
    <property type="entry name" value="Aminotrans_IV_CS"/>
</dbReference>
<dbReference type="InterPro" id="IPR043132">
    <property type="entry name" value="BCAT-like_C"/>
</dbReference>
<evidence type="ECO:0000256" key="6">
    <source>
        <dbReference type="ARBA" id="ARBA00022898"/>
    </source>
</evidence>
<dbReference type="InterPro" id="IPR005786">
    <property type="entry name" value="B_amino_transII"/>
</dbReference>
<dbReference type="PANTHER" id="PTHR11825">
    <property type="entry name" value="SUBGROUP IIII AMINOTRANSFERASE"/>
    <property type="match status" value="1"/>
</dbReference>
<dbReference type="NCBIfam" id="NF009897">
    <property type="entry name" value="PRK13357.1"/>
    <property type="match status" value="1"/>
</dbReference>
<dbReference type="Gene3D" id="3.20.10.10">
    <property type="entry name" value="D-amino Acid Aminotransferase, subunit A, domain 2"/>
    <property type="match status" value="1"/>
</dbReference>
<keyword evidence="3 11" id="KW-0032">Aminotransferase</keyword>
<dbReference type="FunFam" id="3.30.470.10:FF:000002">
    <property type="entry name" value="Branched-chain-amino-acid aminotransferase"/>
    <property type="match status" value="1"/>
</dbReference>
<evidence type="ECO:0000313" key="13">
    <source>
        <dbReference type="WBParaSite" id="PSAMB.scaffold1709size28527.g14527.t1"/>
    </source>
</evidence>
<feature type="modified residue" description="N6-(pyridoxal phosphate)lysine" evidence="8">
    <location>
        <position position="242"/>
    </location>
</feature>
<dbReference type="NCBIfam" id="TIGR01123">
    <property type="entry name" value="ilvE_II"/>
    <property type="match status" value="1"/>
</dbReference>
<evidence type="ECO:0000256" key="8">
    <source>
        <dbReference type="PIRSR" id="PIRSR006468-1"/>
    </source>
</evidence>
<comment type="catalytic activity">
    <reaction evidence="11">
        <text>L-valine + 2-oxoglutarate = 3-methyl-2-oxobutanoate + L-glutamate</text>
        <dbReference type="Rhea" id="RHEA:24813"/>
        <dbReference type="ChEBI" id="CHEBI:11851"/>
        <dbReference type="ChEBI" id="CHEBI:16810"/>
        <dbReference type="ChEBI" id="CHEBI:29985"/>
        <dbReference type="ChEBI" id="CHEBI:57762"/>
        <dbReference type="EC" id="2.6.1.42"/>
    </reaction>
</comment>
<dbReference type="InterPro" id="IPR043131">
    <property type="entry name" value="BCAT-like_N"/>
</dbReference>
<evidence type="ECO:0000256" key="9">
    <source>
        <dbReference type="RuleBase" id="RU004106"/>
    </source>
</evidence>
<evidence type="ECO:0000256" key="7">
    <source>
        <dbReference type="ARBA" id="ARBA00023304"/>
    </source>
</evidence>
<dbReference type="InterPro" id="IPR033939">
    <property type="entry name" value="BCAT_family"/>
</dbReference>
<dbReference type="Gene3D" id="3.30.470.10">
    <property type="match status" value="1"/>
</dbReference>
<evidence type="ECO:0000256" key="1">
    <source>
        <dbReference type="ARBA" id="ARBA00001933"/>
    </source>
</evidence>
<dbReference type="InterPro" id="IPR001544">
    <property type="entry name" value="Aminotrans_IV"/>
</dbReference>
<dbReference type="Proteomes" id="UP000887566">
    <property type="component" value="Unplaced"/>
</dbReference>
<dbReference type="PROSITE" id="PS00770">
    <property type="entry name" value="AA_TRANSFER_CLASS_4"/>
    <property type="match status" value="1"/>
</dbReference>
<comment type="catalytic activity">
    <reaction evidence="11">
        <text>L-isoleucine + 2-oxoglutarate = (S)-3-methyl-2-oxopentanoate + L-glutamate</text>
        <dbReference type="Rhea" id="RHEA:24801"/>
        <dbReference type="ChEBI" id="CHEBI:16810"/>
        <dbReference type="ChEBI" id="CHEBI:29985"/>
        <dbReference type="ChEBI" id="CHEBI:35146"/>
        <dbReference type="ChEBI" id="CHEBI:58045"/>
        <dbReference type="EC" id="2.6.1.42"/>
    </reaction>
</comment>
<comment type="similarity">
    <text evidence="2 9">Belongs to the class-IV pyridoxal-phosphate-dependent aminotransferase family.</text>
</comment>
<keyword evidence="12" id="KW-1185">Reference proteome</keyword>
<name>A0A914VCF9_9BILA</name>
<organism evidence="12 13">
    <name type="scientific">Plectus sambesii</name>
    <dbReference type="NCBI Taxonomy" id="2011161"/>
    <lineage>
        <taxon>Eukaryota</taxon>
        <taxon>Metazoa</taxon>
        <taxon>Ecdysozoa</taxon>
        <taxon>Nematoda</taxon>
        <taxon>Chromadorea</taxon>
        <taxon>Plectida</taxon>
        <taxon>Plectina</taxon>
        <taxon>Plectoidea</taxon>
        <taxon>Plectidae</taxon>
        <taxon>Plectus</taxon>
    </lineage>
</organism>
<evidence type="ECO:0000256" key="3">
    <source>
        <dbReference type="ARBA" id="ARBA00022576"/>
    </source>
</evidence>
<keyword evidence="6 10" id="KW-0663">Pyridoxal phosphate</keyword>
<dbReference type="FunFam" id="3.20.10.10:FF:000007">
    <property type="entry name" value="Branched-chain-amino-acid aminotransferase, mitochondrial"/>
    <property type="match status" value="1"/>
</dbReference>
<dbReference type="Pfam" id="PF01063">
    <property type="entry name" value="Aminotran_4"/>
    <property type="match status" value="1"/>
</dbReference>
<sequence>MVRISSSLLKNISRFVSTGTGKFGPSRTALGNVNAPVPEEATFYHKDLVITQATPSQMKPKPAADAPLKFGHQYADHMAEIEWTLEGGWERPRIAPLHNLSLHPGAKVLHYAIELFEGMKAYRGVDNKIRLFRPDMNMERMRRTAHRACLPTFDAEELIKVISDLVKLDQEWVPHSTTSSLYIRPTFIGTDETLGVGYSKAGLLYVLTGPAGKYYETGFQPVSLLADSEFVRAFPGGVGGYKMGCNYAPTILIGKMAGEMGCQQVLWLYDDDEKLTEVGTMNIFVYWINEQGERELVTPPLEEGLILPGVTRQSLLDLAREWNEFKVSERFITMGEVRKAIKEGRMMEMFGAGTACIVSPVGNIVYKNRIKGVYEDLHIPTMENSPNLMQRYYETITDIQVS</sequence>
<dbReference type="SUPFAM" id="SSF56752">
    <property type="entry name" value="D-aminoacid aminotransferase-like PLP-dependent enzymes"/>
    <property type="match status" value="1"/>
</dbReference>
<protein>
    <recommendedName>
        <fullName evidence="11">Branched-chain-amino-acid aminotransferase</fullName>
        <ecNumber evidence="11">2.6.1.42</ecNumber>
    </recommendedName>
</protein>
<dbReference type="AlphaFoldDB" id="A0A914VCF9"/>
<comment type="catalytic activity">
    <reaction evidence="11">
        <text>L-leucine + 2-oxoglutarate = 4-methyl-2-oxopentanoate + L-glutamate</text>
        <dbReference type="Rhea" id="RHEA:18321"/>
        <dbReference type="ChEBI" id="CHEBI:16810"/>
        <dbReference type="ChEBI" id="CHEBI:17865"/>
        <dbReference type="ChEBI" id="CHEBI:29985"/>
        <dbReference type="ChEBI" id="CHEBI:57427"/>
        <dbReference type="EC" id="2.6.1.42"/>
    </reaction>
</comment>
<dbReference type="PANTHER" id="PTHR11825:SF44">
    <property type="entry name" value="BRANCHED-CHAIN-AMINO-ACID AMINOTRANSFERASE"/>
    <property type="match status" value="1"/>
</dbReference>
<dbReference type="CDD" id="cd01557">
    <property type="entry name" value="BCAT_beta_family"/>
    <property type="match status" value="1"/>
</dbReference>
<dbReference type="InterPro" id="IPR036038">
    <property type="entry name" value="Aminotransferase-like"/>
</dbReference>
<dbReference type="GO" id="GO:0009098">
    <property type="term" value="P:L-leucine biosynthetic process"/>
    <property type="evidence" value="ECO:0007669"/>
    <property type="project" value="TreeGrafter"/>
</dbReference>
<proteinExistence type="inferred from homology"/>
<dbReference type="WBParaSite" id="PSAMB.scaffold1709size28527.g14527.t1">
    <property type="protein sequence ID" value="PSAMB.scaffold1709size28527.g14527.t1"/>
    <property type="gene ID" value="PSAMB.scaffold1709size28527.g14527"/>
</dbReference>
<dbReference type="EC" id="2.6.1.42" evidence="11"/>
<evidence type="ECO:0000256" key="4">
    <source>
        <dbReference type="ARBA" id="ARBA00022605"/>
    </source>
</evidence>
<evidence type="ECO:0000256" key="2">
    <source>
        <dbReference type="ARBA" id="ARBA00009320"/>
    </source>
</evidence>